<comment type="similarity">
    <text evidence="1 4">Belongs to the glycosyl hydrolase 31 family.</text>
</comment>
<accession>A0ABU6PRI6</accession>
<dbReference type="InterPro" id="IPR050985">
    <property type="entry name" value="Alpha-glycosidase_related"/>
</dbReference>
<keyword evidence="2 4" id="KW-0378">Hydrolase</keyword>
<proteinExistence type="inferred from homology"/>
<dbReference type="Gene3D" id="2.60.40.1180">
    <property type="entry name" value="Golgi alpha-mannosidase II"/>
    <property type="match status" value="1"/>
</dbReference>
<evidence type="ECO:0000256" key="1">
    <source>
        <dbReference type="ARBA" id="ARBA00007806"/>
    </source>
</evidence>
<dbReference type="SUPFAM" id="SSF51445">
    <property type="entry name" value="(Trans)glycosidases"/>
    <property type="match status" value="1"/>
</dbReference>
<dbReference type="GO" id="GO:0016787">
    <property type="term" value="F:hydrolase activity"/>
    <property type="evidence" value="ECO:0007669"/>
    <property type="project" value="UniProtKB-KW"/>
</dbReference>
<reference evidence="7 8" key="1">
    <citation type="submission" date="2023-03" db="EMBL/GenBank/DDBJ databases">
        <title>Bacillus Genome Sequencing.</title>
        <authorList>
            <person name="Dunlap C."/>
        </authorList>
    </citation>
    <scope>NUCLEOTIDE SEQUENCE [LARGE SCALE GENOMIC DNA]</scope>
    <source>
        <strain evidence="7 8">NRS-52</strain>
    </source>
</reference>
<protein>
    <submittedName>
        <fullName evidence="7">Glycoside hydrolase family 31 protein</fullName>
    </submittedName>
</protein>
<keyword evidence="8" id="KW-1185">Reference proteome</keyword>
<dbReference type="Pfam" id="PF21365">
    <property type="entry name" value="Glyco_hydro_31_3rd"/>
    <property type="match status" value="1"/>
</dbReference>
<dbReference type="InterPro" id="IPR000322">
    <property type="entry name" value="Glyco_hydro_31_TIM"/>
</dbReference>
<gene>
    <name evidence="7" type="ORF">P9847_09140</name>
</gene>
<evidence type="ECO:0000259" key="5">
    <source>
        <dbReference type="Pfam" id="PF01055"/>
    </source>
</evidence>
<dbReference type="RefSeq" id="WP_328277192.1">
    <property type="nucleotide sequence ID" value="NZ_JARTLD010000024.1"/>
</dbReference>
<dbReference type="Proteomes" id="UP001343257">
    <property type="component" value="Unassembled WGS sequence"/>
</dbReference>
<evidence type="ECO:0000259" key="6">
    <source>
        <dbReference type="Pfam" id="PF21365"/>
    </source>
</evidence>
<dbReference type="PANTHER" id="PTHR43053:SF4">
    <property type="entry name" value="MYOGENESIS-REGULATING GLYCOSIDASE"/>
    <property type="match status" value="1"/>
</dbReference>
<evidence type="ECO:0000313" key="8">
    <source>
        <dbReference type="Proteomes" id="UP001343257"/>
    </source>
</evidence>
<feature type="domain" description="Glycoside hydrolase family 31 TIM barrel" evidence="5">
    <location>
        <begin position="123"/>
        <end position="292"/>
    </location>
</feature>
<dbReference type="Pfam" id="PF01055">
    <property type="entry name" value="Glyco_hydro_31_2nd"/>
    <property type="match status" value="1"/>
</dbReference>
<evidence type="ECO:0000256" key="2">
    <source>
        <dbReference type="ARBA" id="ARBA00022801"/>
    </source>
</evidence>
<evidence type="ECO:0000256" key="4">
    <source>
        <dbReference type="RuleBase" id="RU361185"/>
    </source>
</evidence>
<comment type="caution">
    <text evidence="7">The sequence shown here is derived from an EMBL/GenBank/DDBJ whole genome shotgun (WGS) entry which is preliminary data.</text>
</comment>
<evidence type="ECO:0000313" key="7">
    <source>
        <dbReference type="EMBL" id="MED5017470.1"/>
    </source>
</evidence>
<sequence length="503" mass="57189">MIIQMLTNEYWYGGCVSEGTRMPVGPGDHERISLEMNSTPNQAMPLFLSSKGRYLWRDRGFAIEFREGAIHCPDDVIVESGFETLRGAYLAAMKSHFPFQQMGLSPVLWDKPIFNSWIEFTFHQKEDDLLRYAADIIHNGFPPGVLMIDDGWSEYYGYWTFHSGKFANPKRFIQKLHDMGFAVMLWVCPFITPDTVAFREARKMDLLVKNQDGKPFITEWWNGYSAVLDFSNPQAVAWFDRQLQQLRELGVDGFKFDAGDSLYYSNNNVTFGNVTPDEHSRLWAEYGTKYALNEYRVTFRAGGYSLFQRLCDKEHSWGTKGIGGLIPDSLAQGITGHPFSCPDMVGGGEYLNFMELEHAGLDEELFCRHSEIACLMPAIQFSAAPWRVLSPESLKIIQHHLELRSTFAAQRAKALRTAVTEGEPILRYMEYQFPGEGLEKITDQFMLGDRILVAPIYTKGAESRNVAVPRGSWLFDGQVIISQGETMKLTPPKGVPVILELQI</sequence>
<feature type="domain" description="Glycosyl hydrolase family 31 C-terminal" evidence="6">
    <location>
        <begin position="422"/>
        <end position="474"/>
    </location>
</feature>
<evidence type="ECO:0000256" key="3">
    <source>
        <dbReference type="ARBA" id="ARBA00023295"/>
    </source>
</evidence>
<dbReference type="EMBL" id="JARTLD010000024">
    <property type="protein sequence ID" value="MED5017470.1"/>
    <property type="molecule type" value="Genomic_DNA"/>
</dbReference>
<dbReference type="Gene3D" id="3.20.20.80">
    <property type="entry name" value="Glycosidases"/>
    <property type="match status" value="1"/>
</dbReference>
<keyword evidence="3 4" id="KW-0326">Glycosidase</keyword>
<dbReference type="CDD" id="cd06592">
    <property type="entry name" value="GH31_NET37"/>
    <property type="match status" value="1"/>
</dbReference>
<dbReference type="PANTHER" id="PTHR43053">
    <property type="entry name" value="GLYCOSIDASE FAMILY 31"/>
    <property type="match status" value="1"/>
</dbReference>
<name>A0ABU6PRI6_9BACL</name>
<dbReference type="InterPro" id="IPR013780">
    <property type="entry name" value="Glyco_hydro_b"/>
</dbReference>
<dbReference type="InterPro" id="IPR017853">
    <property type="entry name" value="GH"/>
</dbReference>
<organism evidence="7 8">
    <name type="scientific">Paenibacillus chibensis</name>
    <dbReference type="NCBI Taxonomy" id="59846"/>
    <lineage>
        <taxon>Bacteria</taxon>
        <taxon>Bacillati</taxon>
        <taxon>Bacillota</taxon>
        <taxon>Bacilli</taxon>
        <taxon>Bacillales</taxon>
        <taxon>Paenibacillaceae</taxon>
        <taxon>Paenibacillus</taxon>
    </lineage>
</organism>
<dbReference type="SUPFAM" id="SSF51011">
    <property type="entry name" value="Glycosyl hydrolase domain"/>
    <property type="match status" value="1"/>
</dbReference>
<dbReference type="InterPro" id="IPR048395">
    <property type="entry name" value="Glyco_hydro_31_C"/>
</dbReference>